<evidence type="ECO:0000313" key="3">
    <source>
        <dbReference type="Proteomes" id="UP000626109"/>
    </source>
</evidence>
<proteinExistence type="predicted"/>
<organism evidence="2 3">
    <name type="scientific">Polarella glacialis</name>
    <name type="common">Dinoflagellate</name>
    <dbReference type="NCBI Taxonomy" id="89957"/>
    <lineage>
        <taxon>Eukaryota</taxon>
        <taxon>Sar</taxon>
        <taxon>Alveolata</taxon>
        <taxon>Dinophyceae</taxon>
        <taxon>Suessiales</taxon>
        <taxon>Suessiaceae</taxon>
        <taxon>Polarella</taxon>
    </lineage>
</organism>
<dbReference type="AlphaFoldDB" id="A0A813HKW8"/>
<accession>A0A813HKW8</accession>
<evidence type="ECO:0000313" key="2">
    <source>
        <dbReference type="EMBL" id="CAE8638078.1"/>
    </source>
</evidence>
<gene>
    <name evidence="2" type="ORF">PGLA2088_LOCUS1753</name>
</gene>
<protein>
    <submittedName>
        <fullName evidence="2">Uncharacterized protein</fullName>
    </submittedName>
</protein>
<dbReference type="EMBL" id="CAJNNW010001384">
    <property type="protein sequence ID" value="CAE8638078.1"/>
    <property type="molecule type" value="Genomic_DNA"/>
</dbReference>
<name>A0A813HKW8_POLGL</name>
<feature type="region of interest" description="Disordered" evidence="1">
    <location>
        <begin position="45"/>
        <end position="71"/>
    </location>
</feature>
<feature type="non-terminal residue" evidence="2">
    <location>
        <position position="130"/>
    </location>
</feature>
<sequence length="130" mass="14115">DLGALGLNHNEIIRRHASGPLRQSQQAMLQQVTAAQKVRELNGMLGSLTGSADNERNERGPGRSQSETALPARHLVRPLHFEDQGPLAFEGKGSRARMLHLAEQMKHAGPGRVQLIARAAGISVSTCRRL</sequence>
<reference evidence="2" key="1">
    <citation type="submission" date="2021-02" db="EMBL/GenBank/DDBJ databases">
        <authorList>
            <person name="Dougan E. K."/>
            <person name="Rhodes N."/>
            <person name="Thang M."/>
            <person name="Chan C."/>
        </authorList>
    </citation>
    <scope>NUCLEOTIDE SEQUENCE</scope>
</reference>
<dbReference type="Proteomes" id="UP000626109">
    <property type="component" value="Unassembled WGS sequence"/>
</dbReference>
<evidence type="ECO:0000256" key="1">
    <source>
        <dbReference type="SAM" id="MobiDB-lite"/>
    </source>
</evidence>
<comment type="caution">
    <text evidence="2">The sequence shown here is derived from an EMBL/GenBank/DDBJ whole genome shotgun (WGS) entry which is preliminary data.</text>
</comment>